<evidence type="ECO:0000256" key="4">
    <source>
        <dbReference type="ARBA" id="ARBA00023157"/>
    </source>
</evidence>
<dbReference type="InterPro" id="IPR005746">
    <property type="entry name" value="Thioredoxin"/>
</dbReference>
<dbReference type="Pfam" id="PF00085">
    <property type="entry name" value="Thioredoxin"/>
    <property type="match status" value="1"/>
</dbReference>
<dbReference type="PANTHER" id="PTHR45663:SF40">
    <property type="entry name" value="THIOREDOXIN 2"/>
    <property type="match status" value="1"/>
</dbReference>
<evidence type="ECO:0000256" key="5">
    <source>
        <dbReference type="ARBA" id="ARBA00023284"/>
    </source>
</evidence>
<dbReference type="PROSITE" id="PS51352">
    <property type="entry name" value="THIOREDOXIN_2"/>
    <property type="match status" value="1"/>
</dbReference>
<evidence type="ECO:0000259" key="8">
    <source>
        <dbReference type="PROSITE" id="PS51352"/>
    </source>
</evidence>
<dbReference type="SUPFAM" id="SSF52833">
    <property type="entry name" value="Thioredoxin-like"/>
    <property type="match status" value="1"/>
</dbReference>
<comment type="caution">
    <text evidence="9">The sequence shown here is derived from an EMBL/GenBank/DDBJ whole genome shotgun (WGS) entry which is preliminary data.</text>
</comment>
<protein>
    <recommendedName>
        <fullName evidence="6 7">Thioredoxin</fullName>
    </recommendedName>
</protein>
<accession>A0ABW3M4Y6</accession>
<comment type="similarity">
    <text evidence="1 7">Belongs to the thioredoxin family.</text>
</comment>
<evidence type="ECO:0000256" key="6">
    <source>
        <dbReference type="NCBIfam" id="TIGR01068"/>
    </source>
</evidence>
<keyword evidence="5" id="KW-0676">Redox-active center</keyword>
<evidence type="ECO:0000256" key="7">
    <source>
        <dbReference type="PIRNR" id="PIRNR000077"/>
    </source>
</evidence>
<name>A0ABW3M4Y6_9PSEU</name>
<dbReference type="Gene3D" id="3.40.30.10">
    <property type="entry name" value="Glutaredoxin"/>
    <property type="match status" value="1"/>
</dbReference>
<dbReference type="PIRSF" id="PIRSF000077">
    <property type="entry name" value="Thioredoxin"/>
    <property type="match status" value="1"/>
</dbReference>
<keyword evidence="2" id="KW-0813">Transport</keyword>
<evidence type="ECO:0000256" key="2">
    <source>
        <dbReference type="ARBA" id="ARBA00022448"/>
    </source>
</evidence>
<dbReference type="InterPro" id="IPR013766">
    <property type="entry name" value="Thioredoxin_domain"/>
</dbReference>
<proteinExistence type="inferred from homology"/>
<sequence length="122" mass="13283">MATVEVTTDNFNDVISKPGTVLIDFWAAWCGPCRMFAPIFEKASEEHPDMTFGKVDTEAQVELAQTFNISSIPTLMIVRDGVVLYAQPGALPEPQLAGLINKVQELDMDEVRAAIAAKEGQA</sequence>
<feature type="domain" description="Thioredoxin" evidence="8">
    <location>
        <begin position="1"/>
        <end position="105"/>
    </location>
</feature>
<gene>
    <name evidence="9" type="primary">trxA</name>
    <name evidence="9" type="ORF">ACFQ1S_09155</name>
</gene>
<keyword evidence="3" id="KW-0249">Electron transport</keyword>
<dbReference type="CDD" id="cd02947">
    <property type="entry name" value="TRX_family"/>
    <property type="match status" value="1"/>
</dbReference>
<evidence type="ECO:0000313" key="9">
    <source>
        <dbReference type="EMBL" id="MFD1045721.1"/>
    </source>
</evidence>
<evidence type="ECO:0000313" key="10">
    <source>
        <dbReference type="Proteomes" id="UP001597045"/>
    </source>
</evidence>
<evidence type="ECO:0000256" key="3">
    <source>
        <dbReference type="ARBA" id="ARBA00022982"/>
    </source>
</evidence>
<dbReference type="PROSITE" id="PS00194">
    <property type="entry name" value="THIOREDOXIN_1"/>
    <property type="match status" value="1"/>
</dbReference>
<organism evidence="9 10">
    <name type="scientific">Kibdelosporangium lantanae</name>
    <dbReference type="NCBI Taxonomy" id="1497396"/>
    <lineage>
        <taxon>Bacteria</taxon>
        <taxon>Bacillati</taxon>
        <taxon>Actinomycetota</taxon>
        <taxon>Actinomycetes</taxon>
        <taxon>Pseudonocardiales</taxon>
        <taxon>Pseudonocardiaceae</taxon>
        <taxon>Kibdelosporangium</taxon>
    </lineage>
</organism>
<dbReference type="InterPro" id="IPR036249">
    <property type="entry name" value="Thioredoxin-like_sf"/>
</dbReference>
<evidence type="ECO:0000256" key="1">
    <source>
        <dbReference type="ARBA" id="ARBA00008987"/>
    </source>
</evidence>
<dbReference type="NCBIfam" id="TIGR01068">
    <property type="entry name" value="thioredoxin"/>
    <property type="match status" value="1"/>
</dbReference>
<dbReference type="PRINTS" id="PR00421">
    <property type="entry name" value="THIOREDOXIN"/>
</dbReference>
<keyword evidence="4" id="KW-1015">Disulfide bond</keyword>
<dbReference type="PANTHER" id="PTHR45663">
    <property type="entry name" value="GEO12009P1"/>
    <property type="match status" value="1"/>
</dbReference>
<dbReference type="InterPro" id="IPR017937">
    <property type="entry name" value="Thioredoxin_CS"/>
</dbReference>
<dbReference type="EMBL" id="JBHTIS010000389">
    <property type="protein sequence ID" value="MFD1045721.1"/>
    <property type="molecule type" value="Genomic_DNA"/>
</dbReference>
<keyword evidence="10" id="KW-1185">Reference proteome</keyword>
<reference evidence="10" key="1">
    <citation type="journal article" date="2019" name="Int. J. Syst. Evol. Microbiol.">
        <title>The Global Catalogue of Microorganisms (GCM) 10K type strain sequencing project: providing services to taxonomists for standard genome sequencing and annotation.</title>
        <authorList>
            <consortium name="The Broad Institute Genomics Platform"/>
            <consortium name="The Broad Institute Genome Sequencing Center for Infectious Disease"/>
            <person name="Wu L."/>
            <person name="Ma J."/>
        </authorList>
    </citation>
    <scope>NUCLEOTIDE SEQUENCE [LARGE SCALE GENOMIC DNA]</scope>
    <source>
        <strain evidence="10">JCM 31486</strain>
    </source>
</reference>
<dbReference type="Proteomes" id="UP001597045">
    <property type="component" value="Unassembled WGS sequence"/>
</dbReference>